<dbReference type="STRING" id="1715692.RUE5091_02609"/>
<dbReference type="EMBL" id="CYUD01000007">
    <property type="protein sequence ID" value="CUK04290.1"/>
    <property type="molecule type" value="Genomic_DNA"/>
</dbReference>
<dbReference type="NCBIfam" id="TIGR00177">
    <property type="entry name" value="molyb_syn"/>
    <property type="match status" value="1"/>
</dbReference>
<proteinExistence type="inferred from homology"/>
<dbReference type="SMART" id="SM00852">
    <property type="entry name" value="MoCF_biosynth"/>
    <property type="match status" value="1"/>
</dbReference>
<dbReference type="GO" id="GO:0046872">
    <property type="term" value="F:metal ion binding"/>
    <property type="evidence" value="ECO:0007669"/>
    <property type="project" value="UniProtKB-UniRule"/>
</dbReference>
<organism evidence="13 14">
    <name type="scientific">Ruegeria denitrificans</name>
    <dbReference type="NCBI Taxonomy" id="1715692"/>
    <lineage>
        <taxon>Bacteria</taxon>
        <taxon>Pseudomonadati</taxon>
        <taxon>Pseudomonadota</taxon>
        <taxon>Alphaproteobacteria</taxon>
        <taxon>Rhodobacterales</taxon>
        <taxon>Roseobacteraceae</taxon>
        <taxon>Ruegeria</taxon>
    </lineage>
</organism>
<keyword evidence="8 11" id="KW-0460">Magnesium</keyword>
<gene>
    <name evidence="13" type="primary">moeA_3</name>
    <name evidence="13" type="ORF">RUE5091_02609</name>
</gene>
<dbReference type="GO" id="GO:0061599">
    <property type="term" value="F:molybdopterin molybdotransferase activity"/>
    <property type="evidence" value="ECO:0007669"/>
    <property type="project" value="UniProtKB-UniRule"/>
</dbReference>
<dbReference type="Gene3D" id="2.40.340.10">
    <property type="entry name" value="MoeA, C-terminal, domain IV"/>
    <property type="match status" value="1"/>
</dbReference>
<evidence type="ECO:0000259" key="12">
    <source>
        <dbReference type="SMART" id="SM00852"/>
    </source>
</evidence>
<evidence type="ECO:0000256" key="9">
    <source>
        <dbReference type="ARBA" id="ARBA00023150"/>
    </source>
</evidence>
<dbReference type="AlphaFoldDB" id="A0A0P1IIN2"/>
<dbReference type="InterPro" id="IPR036688">
    <property type="entry name" value="MoeA_C_domain_IV_sf"/>
</dbReference>
<dbReference type="UniPathway" id="UPA00344"/>
<sequence length="414" mass="44496">MADGCGCDQHAQKYLTVPEALARGLAIADPVTETETLPLIDAIGRVLAEDCISKVDMPAFDNSAMDGYAIRTADMSDGPIFNLPVAGRIAAGDTGAHSAPAGAALRIFTGAPVPADFDAVLMQEDCETTADGIRFTRRPKPGQHIRRMGEDLKAGAPILRQGCEITAREAAALASTGFCEVTVFRKLKITLFSTGNELRQPGEPLGPGQIYNSNRYMLRALLTKPWIDLTDKGQVEDDPERLEKALRQACDNADLIVTTGGVSVGDEDHMPRLFAAIGGKTDVMKVAMKPGKPIMFGRRGRALYIGLPGNPVSAYVTWQIIGSQMMARRAGLRHMPPTPEQAVLAEPLQRQAGRQEYRPVTIDGTTPDGTLQLRLMAASYSGRVATLAQADGLAVIPAETKGLPKGYRLPFLRF</sequence>
<dbReference type="InterPro" id="IPR001453">
    <property type="entry name" value="MoaB/Mog_dom"/>
</dbReference>
<dbReference type="PANTHER" id="PTHR10192:SF5">
    <property type="entry name" value="GEPHYRIN"/>
    <property type="match status" value="1"/>
</dbReference>
<evidence type="ECO:0000256" key="5">
    <source>
        <dbReference type="ARBA" id="ARBA00022505"/>
    </source>
</evidence>
<comment type="catalytic activity">
    <reaction evidence="10">
        <text>adenylyl-molybdopterin + molybdate = Mo-molybdopterin + AMP + H(+)</text>
        <dbReference type="Rhea" id="RHEA:35047"/>
        <dbReference type="ChEBI" id="CHEBI:15378"/>
        <dbReference type="ChEBI" id="CHEBI:36264"/>
        <dbReference type="ChEBI" id="CHEBI:62727"/>
        <dbReference type="ChEBI" id="CHEBI:71302"/>
        <dbReference type="ChEBI" id="CHEBI:456215"/>
        <dbReference type="EC" id="2.10.1.1"/>
    </reaction>
</comment>
<dbReference type="Pfam" id="PF00994">
    <property type="entry name" value="MoCF_biosynth"/>
    <property type="match status" value="1"/>
</dbReference>
<dbReference type="EC" id="2.10.1.1" evidence="11"/>
<keyword evidence="7 11" id="KW-0479">Metal-binding</keyword>
<comment type="similarity">
    <text evidence="4 11">Belongs to the MoeA family.</text>
</comment>
<name>A0A0P1IIN2_9RHOB</name>
<dbReference type="RefSeq" id="WP_058282295.1">
    <property type="nucleotide sequence ID" value="NZ_CYUD01000007.1"/>
</dbReference>
<evidence type="ECO:0000256" key="7">
    <source>
        <dbReference type="ARBA" id="ARBA00022723"/>
    </source>
</evidence>
<keyword evidence="14" id="KW-1185">Reference proteome</keyword>
<protein>
    <recommendedName>
        <fullName evidence="11">Molybdopterin molybdenumtransferase</fullName>
        <ecNumber evidence="11">2.10.1.1</ecNumber>
    </recommendedName>
</protein>
<dbReference type="SUPFAM" id="SSF63867">
    <property type="entry name" value="MoeA C-terminal domain-like"/>
    <property type="match status" value="1"/>
</dbReference>
<evidence type="ECO:0000256" key="4">
    <source>
        <dbReference type="ARBA" id="ARBA00010763"/>
    </source>
</evidence>
<dbReference type="Proteomes" id="UP000051260">
    <property type="component" value="Unassembled WGS sequence"/>
</dbReference>
<keyword evidence="5 11" id="KW-0500">Molybdenum</keyword>
<feature type="domain" description="MoaB/Mog" evidence="12">
    <location>
        <begin position="190"/>
        <end position="328"/>
    </location>
</feature>
<dbReference type="Gene3D" id="3.40.980.10">
    <property type="entry name" value="MoaB/Mog-like domain"/>
    <property type="match status" value="1"/>
</dbReference>
<keyword evidence="6 11" id="KW-0808">Transferase</keyword>
<evidence type="ECO:0000313" key="14">
    <source>
        <dbReference type="Proteomes" id="UP000051260"/>
    </source>
</evidence>
<dbReference type="Gene3D" id="2.170.190.11">
    <property type="entry name" value="Molybdopterin biosynthesis moea protein, domain 3"/>
    <property type="match status" value="1"/>
</dbReference>
<evidence type="ECO:0000256" key="10">
    <source>
        <dbReference type="ARBA" id="ARBA00047317"/>
    </source>
</evidence>
<dbReference type="SUPFAM" id="SSF53218">
    <property type="entry name" value="Molybdenum cofactor biosynthesis proteins"/>
    <property type="match status" value="1"/>
</dbReference>
<dbReference type="InterPro" id="IPR036135">
    <property type="entry name" value="MoeA_linker/N_sf"/>
</dbReference>
<dbReference type="InterPro" id="IPR005110">
    <property type="entry name" value="MoeA_linker/N"/>
</dbReference>
<keyword evidence="9 11" id="KW-0501">Molybdenum cofactor biosynthesis</keyword>
<dbReference type="CDD" id="cd00887">
    <property type="entry name" value="MoeA"/>
    <property type="match status" value="1"/>
</dbReference>
<dbReference type="NCBIfam" id="NF045515">
    <property type="entry name" value="Glp_gephyrin"/>
    <property type="match status" value="1"/>
</dbReference>
<dbReference type="PANTHER" id="PTHR10192">
    <property type="entry name" value="MOLYBDOPTERIN BIOSYNTHESIS PROTEIN"/>
    <property type="match status" value="1"/>
</dbReference>
<dbReference type="InterPro" id="IPR036425">
    <property type="entry name" value="MoaB/Mog-like_dom_sf"/>
</dbReference>
<comment type="function">
    <text evidence="2 11">Catalyzes the insertion of molybdate into adenylated molybdopterin with the concomitant release of AMP.</text>
</comment>
<dbReference type="Pfam" id="PF03454">
    <property type="entry name" value="MoeA_C"/>
    <property type="match status" value="1"/>
</dbReference>
<dbReference type="GO" id="GO:0005829">
    <property type="term" value="C:cytosol"/>
    <property type="evidence" value="ECO:0007669"/>
    <property type="project" value="TreeGrafter"/>
</dbReference>
<dbReference type="Gene3D" id="3.90.105.10">
    <property type="entry name" value="Molybdopterin biosynthesis moea protein, domain 2"/>
    <property type="match status" value="1"/>
</dbReference>
<dbReference type="SUPFAM" id="SSF63882">
    <property type="entry name" value="MoeA N-terminal region -like"/>
    <property type="match status" value="1"/>
</dbReference>
<dbReference type="InterPro" id="IPR038987">
    <property type="entry name" value="MoeA-like"/>
</dbReference>
<dbReference type="GO" id="GO:0006777">
    <property type="term" value="P:Mo-molybdopterin cofactor biosynthetic process"/>
    <property type="evidence" value="ECO:0007669"/>
    <property type="project" value="UniProtKB-UniRule"/>
</dbReference>
<dbReference type="InterPro" id="IPR005111">
    <property type="entry name" value="MoeA_C_domain_IV"/>
</dbReference>
<evidence type="ECO:0000256" key="6">
    <source>
        <dbReference type="ARBA" id="ARBA00022679"/>
    </source>
</evidence>
<evidence type="ECO:0000256" key="2">
    <source>
        <dbReference type="ARBA" id="ARBA00002901"/>
    </source>
</evidence>
<evidence type="ECO:0000256" key="11">
    <source>
        <dbReference type="RuleBase" id="RU365090"/>
    </source>
</evidence>
<reference evidence="14" key="1">
    <citation type="submission" date="2015-09" db="EMBL/GenBank/DDBJ databases">
        <authorList>
            <person name="Rodrigo-Torres L."/>
            <person name="Arahal D.R."/>
        </authorList>
    </citation>
    <scope>NUCLEOTIDE SEQUENCE [LARGE SCALE GENOMIC DNA]</scope>
    <source>
        <strain evidence="14">CECT 5091</strain>
    </source>
</reference>
<dbReference type="Pfam" id="PF03453">
    <property type="entry name" value="MoeA_N"/>
    <property type="match status" value="1"/>
</dbReference>
<dbReference type="OrthoDB" id="9804758at2"/>
<evidence type="ECO:0000256" key="8">
    <source>
        <dbReference type="ARBA" id="ARBA00022842"/>
    </source>
</evidence>
<accession>A0A0P1IIN2</accession>
<evidence type="ECO:0000256" key="3">
    <source>
        <dbReference type="ARBA" id="ARBA00005046"/>
    </source>
</evidence>
<dbReference type="FunFam" id="3.40.980.10:FF:000004">
    <property type="entry name" value="Molybdopterin molybdenumtransferase"/>
    <property type="match status" value="1"/>
</dbReference>
<comment type="pathway">
    <text evidence="3 11">Cofactor biosynthesis; molybdopterin biosynthesis.</text>
</comment>
<evidence type="ECO:0000313" key="13">
    <source>
        <dbReference type="EMBL" id="CUK04290.1"/>
    </source>
</evidence>
<comment type="cofactor">
    <cofactor evidence="1 11">
        <name>Mg(2+)</name>
        <dbReference type="ChEBI" id="CHEBI:18420"/>
    </cofactor>
</comment>
<evidence type="ECO:0000256" key="1">
    <source>
        <dbReference type="ARBA" id="ARBA00001946"/>
    </source>
</evidence>